<name>A0A015T033_BACFG</name>
<gene>
    <name evidence="1" type="ORF">M124_0305</name>
</gene>
<sequence length="47" mass="5295">MLKLSPQVKVEVIMDALYYNLHPVPLNAQIVLAKIVVQHAKSKLRAN</sequence>
<accession>A0A015T033</accession>
<organism evidence="1 2">
    <name type="scientific">Bacteroides fragilis str. 3988T(B)14</name>
    <dbReference type="NCBI Taxonomy" id="1339315"/>
    <lineage>
        <taxon>Bacteria</taxon>
        <taxon>Pseudomonadati</taxon>
        <taxon>Bacteroidota</taxon>
        <taxon>Bacteroidia</taxon>
        <taxon>Bacteroidales</taxon>
        <taxon>Bacteroidaceae</taxon>
        <taxon>Bacteroides</taxon>
    </lineage>
</organism>
<proteinExistence type="predicted"/>
<evidence type="ECO:0000313" key="2">
    <source>
        <dbReference type="Proteomes" id="UP000020529"/>
    </source>
</evidence>
<dbReference type="EMBL" id="JGCY01000222">
    <property type="protein sequence ID" value="EXY75857.1"/>
    <property type="molecule type" value="Genomic_DNA"/>
</dbReference>
<dbReference type="AlphaFoldDB" id="A0A015T033"/>
<protein>
    <submittedName>
        <fullName evidence="1">Uncharacterized protein</fullName>
    </submittedName>
</protein>
<comment type="caution">
    <text evidence="1">The sequence shown here is derived from an EMBL/GenBank/DDBJ whole genome shotgun (WGS) entry which is preliminary data.</text>
</comment>
<evidence type="ECO:0000313" key="1">
    <source>
        <dbReference type="EMBL" id="EXY75857.1"/>
    </source>
</evidence>
<dbReference type="PATRIC" id="fig|1339315.3.peg.1122"/>
<reference evidence="1 2" key="1">
    <citation type="submission" date="2014-02" db="EMBL/GenBank/DDBJ databases">
        <authorList>
            <person name="Sears C."/>
            <person name="Carroll K."/>
            <person name="Sack B.R."/>
            <person name="Qadri F."/>
            <person name="Myers L.L."/>
            <person name="Chung G.-T."/>
            <person name="Escheverria P."/>
            <person name="Fraser C.M."/>
            <person name="Sadzewicz L."/>
            <person name="Shefchek K.A."/>
            <person name="Tallon L."/>
            <person name="Das S.P."/>
            <person name="Daugherty S."/>
            <person name="Mongodin E.F."/>
        </authorList>
    </citation>
    <scope>NUCLEOTIDE SEQUENCE [LARGE SCALE GENOMIC DNA]</scope>
    <source>
        <strain evidence="2">3988T(B)14</strain>
    </source>
</reference>
<dbReference type="Proteomes" id="UP000020529">
    <property type="component" value="Unassembled WGS sequence"/>
</dbReference>